<dbReference type="EMBL" id="QXGE01001609">
    <property type="protein sequence ID" value="KAE9290412.1"/>
    <property type="molecule type" value="Genomic_DNA"/>
</dbReference>
<evidence type="ECO:0000313" key="11">
    <source>
        <dbReference type="Proteomes" id="UP000429523"/>
    </source>
</evidence>
<evidence type="ECO:0000313" key="15">
    <source>
        <dbReference type="Proteomes" id="UP000440732"/>
    </source>
</evidence>
<evidence type="ECO:0000313" key="5">
    <source>
        <dbReference type="EMBL" id="KAE9087218.1"/>
    </source>
</evidence>
<keyword evidence="12" id="KW-1185">Reference proteome</keyword>
<dbReference type="EMBL" id="QXGB01001652">
    <property type="protein sequence ID" value="KAE9187474.1"/>
    <property type="molecule type" value="Genomic_DNA"/>
</dbReference>
<protein>
    <recommendedName>
        <fullName evidence="20">RxLR effector protein</fullName>
    </recommendedName>
</protein>
<evidence type="ECO:0000313" key="2">
    <source>
        <dbReference type="EMBL" id="KAE8928379.1"/>
    </source>
</evidence>
<dbReference type="EMBL" id="QXGA01001614">
    <property type="protein sequence ID" value="KAE9114575.1"/>
    <property type="molecule type" value="Genomic_DNA"/>
</dbReference>
<evidence type="ECO:0000313" key="3">
    <source>
        <dbReference type="EMBL" id="KAE8988360.1"/>
    </source>
</evidence>
<evidence type="ECO:0000313" key="4">
    <source>
        <dbReference type="EMBL" id="KAE9079833.1"/>
    </source>
</evidence>
<dbReference type="EMBL" id="QXFX01001628">
    <property type="protein sequence ID" value="KAE9087218.1"/>
    <property type="molecule type" value="Genomic_DNA"/>
</dbReference>
<organism evidence="6 15">
    <name type="scientific">Phytophthora fragariae</name>
    <dbReference type="NCBI Taxonomy" id="53985"/>
    <lineage>
        <taxon>Eukaryota</taxon>
        <taxon>Sar</taxon>
        <taxon>Stramenopiles</taxon>
        <taxon>Oomycota</taxon>
        <taxon>Peronosporomycetes</taxon>
        <taxon>Peronosporales</taxon>
        <taxon>Peronosporaceae</taxon>
        <taxon>Phytophthora</taxon>
    </lineage>
</organism>
<evidence type="ECO:0008006" key="20">
    <source>
        <dbReference type="Google" id="ProtNLM"/>
    </source>
</evidence>
<dbReference type="Proteomes" id="UP000433483">
    <property type="component" value="Unassembled WGS sequence"/>
</dbReference>
<dbReference type="EMBL" id="QXGD01001639">
    <property type="protein sequence ID" value="KAE9201891.1"/>
    <property type="molecule type" value="Genomic_DNA"/>
</dbReference>
<evidence type="ECO:0000313" key="13">
    <source>
        <dbReference type="Proteomes" id="UP000437068"/>
    </source>
</evidence>
<dbReference type="Proteomes" id="UP000488956">
    <property type="component" value="Unassembled WGS sequence"/>
</dbReference>
<dbReference type="Proteomes" id="UP000440732">
    <property type="component" value="Unassembled WGS sequence"/>
</dbReference>
<dbReference type="Proteomes" id="UP000440367">
    <property type="component" value="Unassembled WGS sequence"/>
</dbReference>
<proteinExistence type="predicted"/>
<accession>A0A6A3SMH0</accession>
<dbReference type="Proteomes" id="UP000441208">
    <property type="component" value="Unassembled WGS sequence"/>
</dbReference>
<evidence type="ECO:0000313" key="12">
    <source>
        <dbReference type="Proteomes" id="UP000433483"/>
    </source>
</evidence>
<dbReference type="AlphaFoldDB" id="A0A6A3SMH0"/>
<evidence type="ECO:0000313" key="19">
    <source>
        <dbReference type="Proteomes" id="UP000488956"/>
    </source>
</evidence>
<feature type="signal peptide" evidence="1">
    <location>
        <begin position="1"/>
        <end position="18"/>
    </location>
</feature>
<evidence type="ECO:0000313" key="17">
    <source>
        <dbReference type="Proteomes" id="UP000460718"/>
    </source>
</evidence>
<feature type="chain" id="PRO_5036166025" description="RxLR effector protein" evidence="1">
    <location>
        <begin position="19"/>
        <end position="60"/>
    </location>
</feature>
<evidence type="ECO:0000256" key="1">
    <source>
        <dbReference type="SAM" id="SignalP"/>
    </source>
</evidence>
<keyword evidence="1" id="KW-0732">Signal</keyword>
<dbReference type="Proteomes" id="UP000437068">
    <property type="component" value="Unassembled WGS sequence"/>
</dbReference>
<dbReference type="Proteomes" id="UP000460718">
    <property type="component" value="Unassembled WGS sequence"/>
</dbReference>
<evidence type="ECO:0000313" key="18">
    <source>
        <dbReference type="Proteomes" id="UP000476176"/>
    </source>
</evidence>
<dbReference type="Proteomes" id="UP000429523">
    <property type="component" value="Unassembled WGS sequence"/>
</dbReference>
<comment type="caution">
    <text evidence="6">The sequence shown here is derived from an EMBL/GenBank/DDBJ whole genome shotgun (WGS) entry which is preliminary data.</text>
</comment>
<evidence type="ECO:0000313" key="6">
    <source>
        <dbReference type="EMBL" id="KAE9114575.1"/>
    </source>
</evidence>
<sequence>MSMIAITPVLLLWFDTYAWSPSRATSVDLAHTTDSPPNAPCSAADRDMSRLLRRRFRATF</sequence>
<dbReference type="EMBL" id="QXGF01001689">
    <property type="protein sequence ID" value="KAE8928379.1"/>
    <property type="molecule type" value="Genomic_DNA"/>
</dbReference>
<evidence type="ECO:0000313" key="7">
    <source>
        <dbReference type="EMBL" id="KAE9187474.1"/>
    </source>
</evidence>
<dbReference type="EMBL" id="QXGC01001609">
    <property type="protein sequence ID" value="KAE9199495.1"/>
    <property type="molecule type" value="Genomic_DNA"/>
</dbReference>
<name>A0A6A3SMH0_9STRA</name>
<evidence type="ECO:0000313" key="14">
    <source>
        <dbReference type="Proteomes" id="UP000440367"/>
    </source>
</evidence>
<evidence type="ECO:0000313" key="9">
    <source>
        <dbReference type="EMBL" id="KAE9201891.1"/>
    </source>
</evidence>
<reference evidence="11 12" key="1">
    <citation type="submission" date="2018-08" db="EMBL/GenBank/DDBJ databases">
        <title>Genomic investigation of the strawberry pathogen Phytophthora fragariae indicates pathogenicity is determined by transcriptional variation in three key races.</title>
        <authorList>
            <person name="Adams T.M."/>
            <person name="Armitage A.D."/>
            <person name="Sobczyk M.K."/>
            <person name="Bates H.J."/>
            <person name="Dunwell J.M."/>
            <person name="Nellist C.F."/>
            <person name="Harrison R.J."/>
        </authorList>
    </citation>
    <scope>NUCLEOTIDE SEQUENCE [LARGE SCALE GENOMIC DNA]</scope>
    <source>
        <strain evidence="10 13">A4</strain>
        <strain evidence="9 14">BC-1</strain>
        <strain evidence="8 18">BC-23</strain>
        <strain evidence="7 12">NOV-27</strain>
        <strain evidence="6 15">NOV-5</strain>
        <strain evidence="4 16">NOV-71</strain>
        <strain evidence="2 11">NOV-9</strain>
        <strain evidence="5 19">ONT-3</strain>
        <strain evidence="3 17">SCRP245</strain>
    </source>
</reference>
<evidence type="ECO:0000313" key="16">
    <source>
        <dbReference type="Proteomes" id="UP000441208"/>
    </source>
</evidence>
<evidence type="ECO:0000313" key="10">
    <source>
        <dbReference type="EMBL" id="KAE9290412.1"/>
    </source>
</evidence>
<dbReference type="EMBL" id="QXFW01001606">
    <property type="protein sequence ID" value="KAE8988360.1"/>
    <property type="molecule type" value="Genomic_DNA"/>
</dbReference>
<dbReference type="EMBL" id="QXFZ01002179">
    <property type="protein sequence ID" value="KAE9079833.1"/>
    <property type="molecule type" value="Genomic_DNA"/>
</dbReference>
<gene>
    <name evidence="10" type="ORF">PF001_g19619</name>
    <name evidence="9" type="ORF">PF002_g21399</name>
    <name evidence="8" type="ORF">PF004_g19256</name>
    <name evidence="7" type="ORF">PF005_g20438</name>
    <name evidence="6" type="ORF">PF006_g19490</name>
    <name evidence="4" type="ORF">PF007_g23291</name>
    <name evidence="2" type="ORF">PF009_g21481</name>
    <name evidence="5" type="ORF">PF010_g19808</name>
    <name evidence="3" type="ORF">PF011_g19202</name>
</gene>
<evidence type="ECO:0000313" key="8">
    <source>
        <dbReference type="EMBL" id="KAE9199495.1"/>
    </source>
</evidence>
<dbReference type="Proteomes" id="UP000476176">
    <property type="component" value="Unassembled WGS sequence"/>
</dbReference>